<dbReference type="RefSeq" id="WP_317040530.1">
    <property type="nucleotide sequence ID" value="NZ_FNBH01000002.1"/>
</dbReference>
<dbReference type="Proteomes" id="UP000199203">
    <property type="component" value="Unassembled WGS sequence"/>
</dbReference>
<reference evidence="2" key="1">
    <citation type="submission" date="2016-10" db="EMBL/GenBank/DDBJ databases">
        <authorList>
            <person name="Varghese N."/>
            <person name="Submissions S."/>
        </authorList>
    </citation>
    <scope>NUCLEOTIDE SEQUENCE [LARGE SCALE GENOMIC DNA]</scope>
    <source>
        <strain evidence="2">DSM 19684</strain>
    </source>
</reference>
<dbReference type="InterPro" id="IPR022385">
    <property type="entry name" value="Rhs_assc_core"/>
</dbReference>
<evidence type="ECO:0000313" key="1">
    <source>
        <dbReference type="EMBL" id="SDF91726.1"/>
    </source>
</evidence>
<keyword evidence="2" id="KW-1185">Reference proteome</keyword>
<dbReference type="AlphaFoldDB" id="A0A1G7PZN4"/>
<sequence length="328" mass="35771">NDYYPFGMNMQGVDSSFDTMGSFLNHKYNRKELQETGFYDYGWRQYMPDLGRWFGVDKLAEKYHMTSPYVYVANNPAMFIDPDGMKIEETSTGWTFTGNDIKLIFSYFSSGGDFGSMSDQLGDFGGNFGNGAISNFWNSFNGGNTFGGVKAQGGNLTWWTNSNASYGGSNIQGLDQHKTKIDQGGFNNFMDNAFNWVQNHPREVTSIAGIIQAGSTIAEKGLANWNAPSSITKSKVFAETISTKLPTSAKALGTASTVFNVAGKVVGAVGIANTLYQMRQGNISNTRGAVDLMMGAAGFFPATAWVSLGYFAGMAIYETYYNNGKPAF</sequence>
<dbReference type="PANTHER" id="PTHR32305">
    <property type="match status" value="1"/>
</dbReference>
<organism evidence="1 2">
    <name type="scientific">Epilithonimonas hungarica</name>
    <dbReference type="NCBI Taxonomy" id="454006"/>
    <lineage>
        <taxon>Bacteria</taxon>
        <taxon>Pseudomonadati</taxon>
        <taxon>Bacteroidota</taxon>
        <taxon>Flavobacteriia</taxon>
        <taxon>Flavobacteriales</taxon>
        <taxon>Weeksellaceae</taxon>
        <taxon>Chryseobacterium group</taxon>
        <taxon>Epilithonimonas</taxon>
    </lineage>
</organism>
<dbReference type="PANTHER" id="PTHR32305:SF15">
    <property type="entry name" value="PROTEIN RHSA-RELATED"/>
    <property type="match status" value="1"/>
</dbReference>
<dbReference type="InterPro" id="IPR050708">
    <property type="entry name" value="T6SS_VgrG/RHS"/>
</dbReference>
<dbReference type="EMBL" id="FNBH01000002">
    <property type="protein sequence ID" value="SDF91726.1"/>
    <property type="molecule type" value="Genomic_DNA"/>
</dbReference>
<accession>A0A1G7PZN4</accession>
<dbReference type="STRING" id="454006.SAMN05421825_2468"/>
<dbReference type="Gene3D" id="2.180.10.10">
    <property type="entry name" value="RHS repeat-associated core"/>
    <property type="match status" value="1"/>
</dbReference>
<name>A0A1G7PZN4_9FLAO</name>
<proteinExistence type="predicted"/>
<protein>
    <submittedName>
        <fullName evidence="1">RHS repeat-associated core domain-containing protein</fullName>
    </submittedName>
</protein>
<feature type="non-terminal residue" evidence="1">
    <location>
        <position position="1"/>
    </location>
</feature>
<evidence type="ECO:0000313" key="2">
    <source>
        <dbReference type="Proteomes" id="UP000199203"/>
    </source>
</evidence>
<dbReference type="NCBIfam" id="TIGR03696">
    <property type="entry name" value="Rhs_assc_core"/>
    <property type="match status" value="1"/>
</dbReference>
<gene>
    <name evidence="1" type="ORF">SAMN05421825_2468</name>
</gene>